<dbReference type="EMBL" id="VUMS01000022">
    <property type="protein sequence ID" value="MST67292.1"/>
    <property type="molecule type" value="Genomic_DNA"/>
</dbReference>
<keyword evidence="2" id="KW-1185">Reference proteome</keyword>
<accession>A0A7X2P4E5</accession>
<reference evidence="1 2" key="1">
    <citation type="submission" date="2019-08" db="EMBL/GenBank/DDBJ databases">
        <title>In-depth cultivation of the pig gut microbiome towards novel bacterial diversity and tailored functional studies.</title>
        <authorList>
            <person name="Wylensek D."/>
            <person name="Hitch T.C.A."/>
            <person name="Clavel T."/>
        </authorList>
    </citation>
    <scope>NUCLEOTIDE SEQUENCE [LARGE SCALE GENOMIC DNA]</scope>
    <source>
        <strain evidence="1 2">BSM-380-WT-5A</strain>
    </source>
</reference>
<proteinExistence type="predicted"/>
<dbReference type="RefSeq" id="WP_154432722.1">
    <property type="nucleotide sequence ID" value="NZ_JBQHQP010000019.1"/>
</dbReference>
<sequence>MIFVEQAIREEIFSGFCRTYNQAQTVTCEFAETEEGLELTEVDCGYRRCIHRGSCEVARQIRQMEEDHKKE</sequence>
<comment type="caution">
    <text evidence="1">The sequence shown here is derived from an EMBL/GenBank/DDBJ whole genome shotgun (WGS) entry which is preliminary data.</text>
</comment>
<evidence type="ECO:0000313" key="2">
    <source>
        <dbReference type="Proteomes" id="UP000440513"/>
    </source>
</evidence>
<dbReference type="Proteomes" id="UP000440513">
    <property type="component" value="Unassembled WGS sequence"/>
</dbReference>
<protein>
    <submittedName>
        <fullName evidence="1">Uncharacterized protein</fullName>
    </submittedName>
</protein>
<dbReference type="AlphaFoldDB" id="A0A7X2P4E5"/>
<gene>
    <name evidence="1" type="ORF">FYJ57_11330</name>
</gene>
<organism evidence="1 2">
    <name type="scientific">Oliverpabstia intestinalis</name>
    <dbReference type="NCBI Taxonomy" id="2606633"/>
    <lineage>
        <taxon>Bacteria</taxon>
        <taxon>Bacillati</taxon>
        <taxon>Bacillota</taxon>
        <taxon>Clostridia</taxon>
        <taxon>Lachnospirales</taxon>
        <taxon>Lachnospiraceae</taxon>
        <taxon>Oliverpabstia</taxon>
    </lineage>
</organism>
<evidence type="ECO:0000313" key="1">
    <source>
        <dbReference type="EMBL" id="MST67292.1"/>
    </source>
</evidence>
<name>A0A7X2P4E5_9FIRM</name>